<organism evidence="4 5">
    <name type="scientific">Eimeria praecox</name>
    <dbReference type="NCBI Taxonomy" id="51316"/>
    <lineage>
        <taxon>Eukaryota</taxon>
        <taxon>Sar</taxon>
        <taxon>Alveolata</taxon>
        <taxon>Apicomplexa</taxon>
        <taxon>Conoidasida</taxon>
        <taxon>Coccidia</taxon>
        <taxon>Eucoccidiorida</taxon>
        <taxon>Eimeriorina</taxon>
        <taxon>Eimeriidae</taxon>
        <taxon>Eimeria</taxon>
    </lineage>
</organism>
<dbReference type="OrthoDB" id="5135119at2759"/>
<feature type="region of interest" description="Disordered" evidence="2">
    <location>
        <begin position="525"/>
        <end position="562"/>
    </location>
</feature>
<reference evidence="4" key="1">
    <citation type="submission" date="2013-10" db="EMBL/GenBank/DDBJ databases">
        <title>Genomic analysis of the causative agents of coccidiosis in chickens.</title>
        <authorList>
            <person name="Reid A.J."/>
            <person name="Blake D."/>
            <person name="Billington K."/>
            <person name="Browne H."/>
            <person name="Dunn M."/>
            <person name="Hung S."/>
            <person name="Kawahara F."/>
            <person name="Miranda-Saavedra D."/>
            <person name="Mourier T."/>
            <person name="Nagra H."/>
            <person name="Otto T.D."/>
            <person name="Rawlings N."/>
            <person name="Sanchez A."/>
            <person name="Sanders M."/>
            <person name="Subramaniam C."/>
            <person name="Tay Y."/>
            <person name="Dear P."/>
            <person name="Doerig C."/>
            <person name="Gruber A."/>
            <person name="Parkinson J."/>
            <person name="Shirley M."/>
            <person name="Wan K.L."/>
            <person name="Berriman M."/>
            <person name="Tomley F."/>
            <person name="Pain A."/>
        </authorList>
    </citation>
    <scope>NUCLEOTIDE SEQUENCE [LARGE SCALE GENOMIC DNA]</scope>
    <source>
        <strain evidence="4">Houghton</strain>
    </source>
</reference>
<dbReference type="Proteomes" id="UP000018201">
    <property type="component" value="Unassembled WGS sequence"/>
</dbReference>
<feature type="compositionally biased region" description="Polar residues" evidence="2">
    <location>
        <begin position="550"/>
        <end position="562"/>
    </location>
</feature>
<feature type="compositionally biased region" description="Basic and acidic residues" evidence="2">
    <location>
        <begin position="525"/>
        <end position="537"/>
    </location>
</feature>
<dbReference type="EMBL" id="HG690813">
    <property type="protein sequence ID" value="CDI75257.1"/>
    <property type="molecule type" value="Genomic_DNA"/>
</dbReference>
<dbReference type="InterPro" id="IPR050734">
    <property type="entry name" value="PIH1/Kintoun_subfamily"/>
</dbReference>
<dbReference type="Pfam" id="PF08190">
    <property type="entry name" value="PIH1"/>
    <property type="match status" value="1"/>
</dbReference>
<evidence type="ECO:0000259" key="3">
    <source>
        <dbReference type="Pfam" id="PF08190"/>
    </source>
</evidence>
<comment type="similarity">
    <text evidence="1">Belongs to the PIH1 family.</text>
</comment>
<dbReference type="PANTHER" id="PTHR22997:SF0">
    <property type="entry name" value="PIH1 DOMAIN-CONTAINING PROTEIN 1"/>
    <property type="match status" value="1"/>
</dbReference>
<dbReference type="PANTHER" id="PTHR22997">
    <property type="entry name" value="PIH1 DOMAIN-CONTAINING PROTEIN 1"/>
    <property type="match status" value="1"/>
</dbReference>
<name>U6G6X7_9EIME</name>
<evidence type="ECO:0000256" key="1">
    <source>
        <dbReference type="ARBA" id="ARBA00008511"/>
    </source>
</evidence>
<proteinExistence type="inferred from homology"/>
<reference evidence="4" key="2">
    <citation type="submission" date="2013-10" db="EMBL/GenBank/DDBJ databases">
        <authorList>
            <person name="Aslett M."/>
        </authorList>
    </citation>
    <scope>NUCLEOTIDE SEQUENCE [LARGE SCALE GENOMIC DNA]</scope>
    <source>
        <strain evidence="4">Houghton</strain>
    </source>
</reference>
<gene>
    <name evidence="4" type="ORF">EPH_0004780</name>
</gene>
<evidence type="ECO:0000313" key="5">
    <source>
        <dbReference type="Proteomes" id="UP000018201"/>
    </source>
</evidence>
<feature type="domain" description="PIH1 N-terminal" evidence="3">
    <location>
        <begin position="65"/>
        <end position="138"/>
    </location>
</feature>
<keyword evidence="5" id="KW-1185">Reference proteome</keyword>
<dbReference type="InterPro" id="IPR012981">
    <property type="entry name" value="PIH1_N"/>
</dbReference>
<dbReference type="VEuPathDB" id="ToxoDB:EPH_0004780"/>
<accession>U6G6X7</accession>
<evidence type="ECO:0000256" key="2">
    <source>
        <dbReference type="SAM" id="MobiDB-lite"/>
    </source>
</evidence>
<dbReference type="GO" id="GO:0005737">
    <property type="term" value="C:cytoplasm"/>
    <property type="evidence" value="ECO:0007669"/>
    <property type="project" value="TreeGrafter"/>
</dbReference>
<protein>
    <recommendedName>
        <fullName evidence="3">PIH1 N-terminal domain-containing protein</fullName>
    </recommendedName>
</protein>
<evidence type="ECO:0000313" key="4">
    <source>
        <dbReference type="EMBL" id="CDI75257.1"/>
    </source>
</evidence>
<dbReference type="AlphaFoldDB" id="U6G6X7"/>
<sequence>MWESAVSARDIVLQAQGKPGASLGAYAAAGPQSHWRFGANDGEAIEFHQQQQTFHASAASHLTSPLKEEGGGTTVWITPTPGYVIKTRLKNGQKLFLNICSHHQIEPWHYKEVLSEEGQGPQGGVRIPMSIGPSVARKHQLDLQETVSFPKATYKGTLPPPKQRIRVTREAHIELVAPEPAAEARTASAKVEGATHPANDSSSLAEYLVWEGVFVTPADAGAYCLSLTQGLRPQQGQGPQNTAFCFQQGTTANTSHGSPWFAGWINSCSSSSCTSDSFTSDSFTSECSCNNERIIPVGAVEADATSCGASCSTSVKTNKRCGLKKAFLMAPGATATSSSNTHRPNQAEACNKSPAGSASYYRCCYGGASALLFTLQGSQTALSLHGKQPGLGIQVYLHYKDKRSGARCVAPPWGTLGHRKEQHWSRAAFAFVSTYSSCEEAKASLQQIQQQLWLPRGEARVAAPPKGAQPTLKGKQSVASAFLLTICLSVDTAGEVALARICPAAAAAAEAAAIEAIEIAAAEPEKEEMSTKLHVEIDDSSSSDECSSVILENSSSTSADRK</sequence>